<dbReference type="Proteomes" id="UP000295830">
    <property type="component" value="Unassembled WGS sequence"/>
</dbReference>
<evidence type="ECO:0000313" key="2">
    <source>
        <dbReference type="EMBL" id="TDT41750.1"/>
    </source>
</evidence>
<organism evidence="2 3">
    <name type="scientific">Halospina denitrificans</name>
    <dbReference type="NCBI Taxonomy" id="332522"/>
    <lineage>
        <taxon>Bacteria</taxon>
        <taxon>Pseudomonadati</taxon>
        <taxon>Pseudomonadota</taxon>
        <taxon>Gammaproteobacteria</taxon>
        <taxon>Halospina</taxon>
    </lineage>
</organism>
<feature type="compositionally biased region" description="Polar residues" evidence="1">
    <location>
        <begin position="190"/>
        <end position="206"/>
    </location>
</feature>
<dbReference type="EMBL" id="SOAX01000003">
    <property type="protein sequence ID" value="TDT41750.1"/>
    <property type="molecule type" value="Genomic_DNA"/>
</dbReference>
<sequence>MSRIGIMLRGVLRWVGERLPRRIAGLLVPRQPERSAPLTMAESREQALAAWEQLVSEHAPHLMRESPRGRRGETPLHWPRMEPFASTRKRAWPTYPAGDYSAPLKQEQRQAERYGESGSPRAWPEGERTPGNTRYAHSGAGASPEPAEKHSVQSRCFGEQLGTTPGTSTPSMEPAPTTAHRGWQKPLTADSDSVSARHTNWCTESAGNRARSPDTAIPESAPPAHDWMTPPVPGAESAQRGYAPPMPEPPTTNWLATSTGVTTPAAGPQHPVSPWLETPVPEGNRPAFEAGNAEPGPQHSRRDAWPDLPSGPLSSPPEAPRAGWAEADRRQRLFDEQRGVL</sequence>
<dbReference type="AlphaFoldDB" id="A0A4R7JTW9"/>
<reference evidence="2 3" key="1">
    <citation type="submission" date="2019-03" db="EMBL/GenBank/DDBJ databases">
        <title>Genomic Encyclopedia of Type Strains, Phase IV (KMG-IV): sequencing the most valuable type-strain genomes for metagenomic binning, comparative biology and taxonomic classification.</title>
        <authorList>
            <person name="Goeker M."/>
        </authorList>
    </citation>
    <scope>NUCLEOTIDE SEQUENCE [LARGE SCALE GENOMIC DNA]</scope>
    <source>
        <strain evidence="2 3">DSM 15505</strain>
    </source>
</reference>
<feature type="compositionally biased region" description="Basic and acidic residues" evidence="1">
    <location>
        <begin position="326"/>
        <end position="341"/>
    </location>
</feature>
<feature type="compositionally biased region" description="Basic and acidic residues" evidence="1">
    <location>
        <begin position="106"/>
        <end position="115"/>
    </location>
</feature>
<feature type="compositionally biased region" description="Polar residues" evidence="1">
    <location>
        <begin position="251"/>
        <end position="262"/>
    </location>
</feature>
<gene>
    <name evidence="2" type="ORF">DES49_1852</name>
</gene>
<keyword evidence="3" id="KW-1185">Reference proteome</keyword>
<accession>A0A4R7JTW9</accession>
<feature type="region of interest" description="Disordered" evidence="1">
    <location>
        <begin position="90"/>
        <end position="341"/>
    </location>
</feature>
<evidence type="ECO:0000313" key="3">
    <source>
        <dbReference type="Proteomes" id="UP000295830"/>
    </source>
</evidence>
<comment type="caution">
    <text evidence="2">The sequence shown here is derived from an EMBL/GenBank/DDBJ whole genome shotgun (WGS) entry which is preliminary data.</text>
</comment>
<dbReference type="RefSeq" id="WP_133736093.1">
    <property type="nucleotide sequence ID" value="NZ_SOAX01000003.1"/>
</dbReference>
<proteinExistence type="predicted"/>
<protein>
    <submittedName>
        <fullName evidence="2">Uncharacterized protein</fullName>
    </submittedName>
</protein>
<evidence type="ECO:0000256" key="1">
    <source>
        <dbReference type="SAM" id="MobiDB-lite"/>
    </source>
</evidence>
<feature type="compositionally biased region" description="Polar residues" evidence="1">
    <location>
        <begin position="161"/>
        <end position="171"/>
    </location>
</feature>
<name>A0A4R7JTW9_9GAMM</name>